<dbReference type="EMBL" id="JELY01000140">
    <property type="protein sequence ID" value="KYF60186.1"/>
    <property type="molecule type" value="Genomic_DNA"/>
</dbReference>
<dbReference type="AlphaFoldDB" id="A0A150PXG9"/>
<sequence>MPALRSLAQPIAAAASMLGLLFACSERPTNFPDRDGVIAAQAEWCAALAKLQRAGANWEHMNACKAAYPTSSPTYLRAMTSCFSRRMEAAADSSPDRSQIILECNDEVAVNINPDDPAAKPVIDSRCARMLRCEGVPVATCKSAFSKLESAQRAMFTTIYNGSGRYEIIDCLENASCTDNEEQGRQACYKPTSDALLWFPD</sequence>
<dbReference type="PROSITE" id="PS51257">
    <property type="entry name" value="PROKAR_LIPOPROTEIN"/>
    <property type="match status" value="1"/>
</dbReference>
<reference evidence="1 2" key="1">
    <citation type="submission" date="2014-02" db="EMBL/GenBank/DDBJ databases">
        <title>The small core and large imbalanced accessory genome model reveals a collaborative survival strategy of Sorangium cellulosum strains in nature.</title>
        <authorList>
            <person name="Han K."/>
            <person name="Peng R."/>
            <person name="Blom J."/>
            <person name="Li Y.-Z."/>
        </authorList>
    </citation>
    <scope>NUCLEOTIDE SEQUENCE [LARGE SCALE GENOMIC DNA]</scope>
    <source>
        <strain evidence="1 2">So0157-25</strain>
    </source>
</reference>
<evidence type="ECO:0000313" key="1">
    <source>
        <dbReference type="EMBL" id="KYF60186.1"/>
    </source>
</evidence>
<gene>
    <name evidence="1" type="ORF">BE08_07435</name>
</gene>
<name>A0A150PXG9_SORCE</name>
<proteinExistence type="predicted"/>
<organism evidence="1 2">
    <name type="scientific">Sorangium cellulosum</name>
    <name type="common">Polyangium cellulosum</name>
    <dbReference type="NCBI Taxonomy" id="56"/>
    <lineage>
        <taxon>Bacteria</taxon>
        <taxon>Pseudomonadati</taxon>
        <taxon>Myxococcota</taxon>
        <taxon>Polyangia</taxon>
        <taxon>Polyangiales</taxon>
        <taxon>Polyangiaceae</taxon>
        <taxon>Sorangium</taxon>
    </lineage>
</organism>
<comment type="caution">
    <text evidence="1">The sequence shown here is derived from an EMBL/GenBank/DDBJ whole genome shotgun (WGS) entry which is preliminary data.</text>
</comment>
<evidence type="ECO:0000313" key="2">
    <source>
        <dbReference type="Proteomes" id="UP000075420"/>
    </source>
</evidence>
<accession>A0A150PXG9</accession>
<protein>
    <submittedName>
        <fullName evidence="1">Uncharacterized protein</fullName>
    </submittedName>
</protein>
<dbReference type="Proteomes" id="UP000075420">
    <property type="component" value="Unassembled WGS sequence"/>
</dbReference>